<evidence type="ECO:0000259" key="1">
    <source>
        <dbReference type="Pfam" id="PF14239"/>
    </source>
</evidence>
<accession>F4XQ50</accession>
<dbReference type="Proteomes" id="UP000003959">
    <property type="component" value="Unassembled WGS sequence"/>
</dbReference>
<dbReference type="AlphaFoldDB" id="F4XQ50"/>
<keyword evidence="3" id="KW-1185">Reference proteome</keyword>
<name>F4XQ50_9CYAN</name>
<dbReference type="InterPro" id="IPR025938">
    <property type="entry name" value="RRXRR_dom"/>
</dbReference>
<feature type="domain" description="RRXRR" evidence="1">
    <location>
        <begin position="5"/>
        <end position="86"/>
    </location>
</feature>
<proteinExistence type="predicted"/>
<evidence type="ECO:0000313" key="3">
    <source>
        <dbReference type="Proteomes" id="UP000003959"/>
    </source>
</evidence>
<organism evidence="2 3">
    <name type="scientific">Moorena producens 3L</name>
    <dbReference type="NCBI Taxonomy" id="489825"/>
    <lineage>
        <taxon>Bacteria</taxon>
        <taxon>Bacillati</taxon>
        <taxon>Cyanobacteriota</taxon>
        <taxon>Cyanophyceae</taxon>
        <taxon>Coleofasciculales</taxon>
        <taxon>Coleofasciculaceae</taxon>
        <taxon>Moorena</taxon>
    </lineage>
</organism>
<dbReference type="Pfam" id="PF14239">
    <property type="entry name" value="RRXRR"/>
    <property type="match status" value="1"/>
</dbReference>
<dbReference type="eggNOG" id="COG1403">
    <property type="taxonomic scope" value="Bacteria"/>
</dbReference>
<gene>
    <name evidence="2" type="ORF">LYNGBM3L_37660</name>
</gene>
<sequence length="86" mass="9736">MPNYVFVIDTNKQPLNPIYPKKARRLLDKGKAAVFRMYPFTIILKTAIRQSRRCANDNPVISSCQIKIDPGSKVTGFALVQNNQVI</sequence>
<dbReference type="EMBL" id="GL890852">
    <property type="protein sequence ID" value="EGJ33279.1"/>
    <property type="molecule type" value="Genomic_DNA"/>
</dbReference>
<reference evidence="3" key="1">
    <citation type="journal article" date="2011" name="Proc. Natl. Acad. Sci. U.S.A.">
        <title>Genomic insights into the physiology and ecology of the marine filamentous cyanobacterium Lyngbya majuscula.</title>
        <authorList>
            <person name="Jones A.C."/>
            <person name="Monroe E.A."/>
            <person name="Podell S."/>
            <person name="Hess W.R."/>
            <person name="Klages S."/>
            <person name="Esquenazi E."/>
            <person name="Niessen S."/>
            <person name="Hoover H."/>
            <person name="Rothmann M."/>
            <person name="Lasken R.S."/>
            <person name="Yates J.R.III."/>
            <person name="Reinhardt R."/>
            <person name="Kube M."/>
            <person name="Burkart M.D."/>
            <person name="Allen E.E."/>
            <person name="Dorrestein P.C."/>
            <person name="Gerwick W.H."/>
            <person name="Gerwick L."/>
        </authorList>
    </citation>
    <scope>NUCLEOTIDE SEQUENCE [LARGE SCALE GENOMIC DNA]</scope>
    <source>
        <strain evidence="3">3L</strain>
    </source>
</reference>
<evidence type="ECO:0000313" key="2">
    <source>
        <dbReference type="EMBL" id="EGJ33279.1"/>
    </source>
</evidence>
<dbReference type="HOGENOM" id="CLU_179017_0_0_3"/>
<protein>
    <recommendedName>
        <fullName evidence="1">RRXRR domain-containing protein</fullName>
    </recommendedName>
</protein>